<keyword evidence="2" id="KW-1003">Cell membrane</keyword>
<feature type="transmembrane region" description="Helical" evidence="6">
    <location>
        <begin position="50"/>
        <end position="74"/>
    </location>
</feature>
<keyword evidence="3 6" id="KW-0812">Transmembrane</keyword>
<feature type="transmembrane region" description="Helical" evidence="6">
    <location>
        <begin position="116"/>
        <end position="135"/>
    </location>
</feature>
<feature type="transmembrane region" description="Helical" evidence="6">
    <location>
        <begin position="86"/>
        <end position="104"/>
    </location>
</feature>
<dbReference type="CDD" id="cd16380">
    <property type="entry name" value="YitT_C"/>
    <property type="match status" value="1"/>
</dbReference>
<keyword evidence="9" id="KW-1185">Reference proteome</keyword>
<dbReference type="STRING" id="36844.SAMN04488501_102201"/>
<dbReference type="PANTHER" id="PTHR33545:SF5">
    <property type="entry name" value="UPF0750 MEMBRANE PROTEIN YITT"/>
    <property type="match status" value="1"/>
</dbReference>
<accession>A0A0L6Z9R2</accession>
<evidence type="ECO:0000256" key="6">
    <source>
        <dbReference type="SAM" id="Phobius"/>
    </source>
</evidence>
<keyword evidence="5 6" id="KW-0472">Membrane</keyword>
<dbReference type="AlphaFoldDB" id="A0A0L6Z9R2"/>
<evidence type="ECO:0000256" key="1">
    <source>
        <dbReference type="ARBA" id="ARBA00004651"/>
    </source>
</evidence>
<reference evidence="9" key="1">
    <citation type="submission" date="2015-08" db="EMBL/GenBank/DDBJ databases">
        <title>Genome sequence of the strict anaerobe Clostridium homopropionicum LuHBu1 (DSM 5847T).</title>
        <authorList>
            <person name="Poehlein A."/>
            <person name="Beck M."/>
            <person name="Schiel-Bengelsdorf B."/>
            <person name="Bengelsdorf F.R."/>
            <person name="Daniel R."/>
            <person name="Duerre P."/>
        </authorList>
    </citation>
    <scope>NUCLEOTIDE SEQUENCE [LARGE SCALE GENOMIC DNA]</scope>
    <source>
        <strain evidence="9">DSM 5847</strain>
    </source>
</reference>
<feature type="transmembrane region" description="Helical" evidence="6">
    <location>
        <begin position="155"/>
        <end position="176"/>
    </location>
</feature>
<feature type="transmembrane region" description="Helical" evidence="6">
    <location>
        <begin position="20"/>
        <end position="38"/>
    </location>
</feature>
<feature type="domain" description="DUF2179" evidence="7">
    <location>
        <begin position="230"/>
        <end position="284"/>
    </location>
</feature>
<evidence type="ECO:0000313" key="9">
    <source>
        <dbReference type="Proteomes" id="UP000037043"/>
    </source>
</evidence>
<evidence type="ECO:0000256" key="2">
    <source>
        <dbReference type="ARBA" id="ARBA00022475"/>
    </source>
</evidence>
<dbReference type="InterPro" id="IPR003740">
    <property type="entry name" value="YitT"/>
</dbReference>
<dbReference type="InterPro" id="IPR051461">
    <property type="entry name" value="UPF0750_membrane"/>
</dbReference>
<dbReference type="Pfam" id="PF10035">
    <property type="entry name" value="DUF2179"/>
    <property type="match status" value="1"/>
</dbReference>
<evidence type="ECO:0000313" key="8">
    <source>
        <dbReference type="EMBL" id="KOA19704.1"/>
    </source>
</evidence>
<name>A0A0L6Z9R2_9CLOT</name>
<dbReference type="InterPro" id="IPR015867">
    <property type="entry name" value="N-reg_PII/ATP_PRibTrfase_C"/>
</dbReference>
<dbReference type="PIRSF" id="PIRSF006483">
    <property type="entry name" value="Membrane_protein_YitT"/>
    <property type="match status" value="1"/>
</dbReference>
<evidence type="ECO:0000256" key="4">
    <source>
        <dbReference type="ARBA" id="ARBA00022989"/>
    </source>
</evidence>
<dbReference type="RefSeq" id="WP_052221339.1">
    <property type="nucleotide sequence ID" value="NZ_LHUR01000022.1"/>
</dbReference>
<dbReference type="GO" id="GO:0005886">
    <property type="term" value="C:plasma membrane"/>
    <property type="evidence" value="ECO:0007669"/>
    <property type="project" value="UniProtKB-SubCell"/>
</dbReference>
<dbReference type="EMBL" id="LHUR01000022">
    <property type="protein sequence ID" value="KOA19704.1"/>
    <property type="molecule type" value="Genomic_DNA"/>
</dbReference>
<comment type="caution">
    <text evidence="8">The sequence shown here is derived from an EMBL/GenBank/DDBJ whole genome shotgun (WGS) entry which is preliminary data.</text>
</comment>
<dbReference type="Gene3D" id="3.30.70.120">
    <property type="match status" value="1"/>
</dbReference>
<dbReference type="Proteomes" id="UP000037043">
    <property type="component" value="Unassembled WGS sequence"/>
</dbReference>
<protein>
    <recommendedName>
        <fullName evidence="7">DUF2179 domain-containing protein</fullName>
    </recommendedName>
</protein>
<dbReference type="PATRIC" id="fig|1121318.3.peg.1809"/>
<gene>
    <name evidence="8" type="ORF">CLHOM_17930</name>
</gene>
<dbReference type="InterPro" id="IPR019264">
    <property type="entry name" value="DUF2179"/>
</dbReference>
<keyword evidence="4 6" id="KW-1133">Transmembrane helix</keyword>
<organism evidence="8 9">
    <name type="scientific">Clostridium homopropionicum DSM 5847</name>
    <dbReference type="NCBI Taxonomy" id="1121318"/>
    <lineage>
        <taxon>Bacteria</taxon>
        <taxon>Bacillati</taxon>
        <taxon>Bacillota</taxon>
        <taxon>Clostridia</taxon>
        <taxon>Eubacteriales</taxon>
        <taxon>Clostridiaceae</taxon>
        <taxon>Clostridium</taxon>
    </lineage>
</organism>
<proteinExistence type="predicted"/>
<dbReference type="Pfam" id="PF02588">
    <property type="entry name" value="YitT_membrane"/>
    <property type="match status" value="1"/>
</dbReference>
<evidence type="ECO:0000259" key="7">
    <source>
        <dbReference type="Pfam" id="PF10035"/>
    </source>
</evidence>
<dbReference type="PANTHER" id="PTHR33545">
    <property type="entry name" value="UPF0750 MEMBRANE PROTEIN YITT-RELATED"/>
    <property type="match status" value="1"/>
</dbReference>
<comment type="subcellular location">
    <subcellularLocation>
        <location evidence="1">Cell membrane</location>
        <topology evidence="1">Multi-pass membrane protein</topology>
    </subcellularLocation>
</comment>
<sequence length="293" mass="32083">MEKKILNMSKSEFVKKTIMIIVGSFVNALGVNLFIIPSKLLNGGLSGISLIIHYLFNLPVGLVLLVLNIPLFILSVLKTDKKFTTFSVIGTVALSLGLIILEPLSKIFHFSNDASRLLYCIYGGIISGLGLGIVFSNNGSTGGIDIISVIAKRKYNIDIGFASFIINFIIATAGSISFGIEVGLYTFIVMYVSSYFTDKVLKGFSTQKMLIIVSKKEKEVSEAIMKKINRGTTILYGEGAYSREKINIIYCIASPRQLPRIKQLVHQIDESAFISITDTSEVQGKGFVDIIGQ</sequence>
<evidence type="ECO:0000256" key="5">
    <source>
        <dbReference type="ARBA" id="ARBA00023136"/>
    </source>
</evidence>
<evidence type="ECO:0000256" key="3">
    <source>
        <dbReference type="ARBA" id="ARBA00022692"/>
    </source>
</evidence>